<dbReference type="Pfam" id="PF13568">
    <property type="entry name" value="OMP_b-brl_2"/>
    <property type="match status" value="1"/>
</dbReference>
<evidence type="ECO:0000256" key="1">
    <source>
        <dbReference type="SAM" id="SignalP"/>
    </source>
</evidence>
<evidence type="ECO:0000313" key="4">
    <source>
        <dbReference type="Proteomes" id="UP000625976"/>
    </source>
</evidence>
<name>A0A917GBE9_9FLAO</name>
<accession>A0A917GBE9</accession>
<dbReference type="Proteomes" id="UP000625976">
    <property type="component" value="Unassembled WGS sequence"/>
</dbReference>
<keyword evidence="4" id="KW-1185">Reference proteome</keyword>
<gene>
    <name evidence="3" type="ORF">GCM10010976_03990</name>
</gene>
<evidence type="ECO:0000313" key="3">
    <source>
        <dbReference type="EMBL" id="GGG35525.1"/>
    </source>
</evidence>
<reference evidence="3" key="2">
    <citation type="submission" date="2020-09" db="EMBL/GenBank/DDBJ databases">
        <authorList>
            <person name="Sun Q."/>
            <person name="Zhou Y."/>
        </authorList>
    </citation>
    <scope>NUCLEOTIDE SEQUENCE</scope>
    <source>
        <strain evidence="3">CGMCC 1.12751</strain>
    </source>
</reference>
<protein>
    <recommendedName>
        <fullName evidence="2">Outer membrane protein beta-barrel domain-containing protein</fullName>
    </recommendedName>
</protein>
<reference evidence="3" key="1">
    <citation type="journal article" date="2014" name="Int. J. Syst. Evol. Microbiol.">
        <title>Complete genome sequence of Corynebacterium casei LMG S-19264T (=DSM 44701T), isolated from a smear-ripened cheese.</title>
        <authorList>
            <consortium name="US DOE Joint Genome Institute (JGI-PGF)"/>
            <person name="Walter F."/>
            <person name="Albersmeier A."/>
            <person name="Kalinowski J."/>
            <person name="Ruckert C."/>
        </authorList>
    </citation>
    <scope>NUCLEOTIDE SEQUENCE</scope>
    <source>
        <strain evidence="3">CGMCC 1.12751</strain>
    </source>
</reference>
<dbReference type="AlphaFoldDB" id="A0A917GBE9"/>
<dbReference type="InterPro" id="IPR025665">
    <property type="entry name" value="Beta-barrel_OMP_2"/>
</dbReference>
<sequence length="211" mass="24075">MKNLLLAIAFAAISISTFSQVKVSPGLRMGLNASTVTNHYDSERVLGFNGAMFVNIHLARFYELQPELTYSNQGYKGERFSGIVDPYNPSFSIYEEDINIHYLGMALTNKFFFVPNLGLHFIIGPSLEINVSDNAYYDVTPIDLSLFGGIGYEFPMGLGIEARFKQGIVDVREGYYDYYYDDYNYDGNDYYNGNNKLNSVFQFNVYYKFGM</sequence>
<proteinExistence type="predicted"/>
<dbReference type="RefSeq" id="WP_188461343.1">
    <property type="nucleotide sequence ID" value="NZ_BMFQ01000001.1"/>
</dbReference>
<feature type="chain" id="PRO_5037758337" description="Outer membrane protein beta-barrel domain-containing protein" evidence="1">
    <location>
        <begin position="22"/>
        <end position="211"/>
    </location>
</feature>
<organism evidence="3 4">
    <name type="scientific">Bizionia arctica</name>
    <dbReference type="NCBI Taxonomy" id="1495645"/>
    <lineage>
        <taxon>Bacteria</taxon>
        <taxon>Pseudomonadati</taxon>
        <taxon>Bacteroidota</taxon>
        <taxon>Flavobacteriia</taxon>
        <taxon>Flavobacteriales</taxon>
        <taxon>Flavobacteriaceae</taxon>
        <taxon>Bizionia</taxon>
    </lineage>
</organism>
<dbReference type="EMBL" id="BMFQ01000001">
    <property type="protein sequence ID" value="GGG35525.1"/>
    <property type="molecule type" value="Genomic_DNA"/>
</dbReference>
<keyword evidence="1" id="KW-0732">Signal</keyword>
<feature type="signal peptide" evidence="1">
    <location>
        <begin position="1"/>
        <end position="21"/>
    </location>
</feature>
<comment type="caution">
    <text evidence="3">The sequence shown here is derived from an EMBL/GenBank/DDBJ whole genome shotgun (WGS) entry which is preliminary data.</text>
</comment>
<feature type="domain" description="Outer membrane protein beta-barrel" evidence="2">
    <location>
        <begin position="18"/>
        <end position="171"/>
    </location>
</feature>
<evidence type="ECO:0000259" key="2">
    <source>
        <dbReference type="Pfam" id="PF13568"/>
    </source>
</evidence>